<dbReference type="SMART" id="SM00342">
    <property type="entry name" value="HTH_ARAC"/>
    <property type="match status" value="1"/>
</dbReference>
<dbReference type="InterPro" id="IPR018060">
    <property type="entry name" value="HTH_AraC"/>
</dbReference>
<dbReference type="EMBL" id="BMMI01000004">
    <property type="protein sequence ID" value="GGL66826.1"/>
    <property type="molecule type" value="Genomic_DNA"/>
</dbReference>
<dbReference type="PANTHER" id="PTHR46796:SF13">
    <property type="entry name" value="HTH-TYPE TRANSCRIPTIONAL ACTIVATOR RHAS"/>
    <property type="match status" value="1"/>
</dbReference>
<dbReference type="Proteomes" id="UP000648663">
    <property type="component" value="Unassembled WGS sequence"/>
</dbReference>
<evidence type="ECO:0000313" key="5">
    <source>
        <dbReference type="EMBL" id="GGL66826.1"/>
    </source>
</evidence>
<dbReference type="Pfam" id="PF12852">
    <property type="entry name" value="Cupin_6"/>
    <property type="match status" value="1"/>
</dbReference>
<evidence type="ECO:0000259" key="4">
    <source>
        <dbReference type="PROSITE" id="PS01124"/>
    </source>
</evidence>
<dbReference type="InterPro" id="IPR018062">
    <property type="entry name" value="HTH_AraC-typ_CS"/>
</dbReference>
<reference evidence="6" key="1">
    <citation type="journal article" date="2019" name="Int. J. Syst. Evol. Microbiol.">
        <title>The Global Catalogue of Microorganisms (GCM) 10K type strain sequencing project: providing services to taxonomists for standard genome sequencing and annotation.</title>
        <authorList>
            <consortium name="The Broad Institute Genomics Platform"/>
            <consortium name="The Broad Institute Genome Sequencing Center for Infectious Disease"/>
            <person name="Wu L."/>
            <person name="Ma J."/>
        </authorList>
    </citation>
    <scope>NUCLEOTIDE SEQUENCE [LARGE SCALE GENOMIC DNA]</scope>
    <source>
        <strain evidence="6">CGMCC 4.5581</strain>
    </source>
</reference>
<dbReference type="InterPro" id="IPR032783">
    <property type="entry name" value="AraC_lig"/>
</dbReference>
<dbReference type="PROSITE" id="PS01124">
    <property type="entry name" value="HTH_ARAC_FAMILY_2"/>
    <property type="match status" value="1"/>
</dbReference>
<dbReference type="Gene3D" id="1.10.10.60">
    <property type="entry name" value="Homeodomain-like"/>
    <property type="match status" value="1"/>
</dbReference>
<keyword evidence="1" id="KW-0805">Transcription regulation</keyword>
<dbReference type="SUPFAM" id="SSF46689">
    <property type="entry name" value="Homeodomain-like"/>
    <property type="match status" value="2"/>
</dbReference>
<keyword evidence="6" id="KW-1185">Reference proteome</keyword>
<evidence type="ECO:0000313" key="6">
    <source>
        <dbReference type="Proteomes" id="UP000648663"/>
    </source>
</evidence>
<evidence type="ECO:0000256" key="3">
    <source>
        <dbReference type="ARBA" id="ARBA00023163"/>
    </source>
</evidence>
<dbReference type="InterPro" id="IPR009057">
    <property type="entry name" value="Homeodomain-like_sf"/>
</dbReference>
<keyword evidence="3" id="KW-0804">Transcription</keyword>
<protein>
    <submittedName>
        <fullName evidence="5">AraC family transcriptional regulator</fullName>
    </submittedName>
</protein>
<dbReference type="PROSITE" id="PS00041">
    <property type="entry name" value="HTH_ARAC_FAMILY_1"/>
    <property type="match status" value="1"/>
</dbReference>
<sequence length="322" mass="33202">MHTSASTLPDMDPVAALLGGPHARGAFLLRSVLRPPWSMRIADEAPLTVLTVLRGSACVVLAGDRTVPVPAGDVVLLRGPEPYTVADDPATPPQVRVGPGQVCTPVDGAPGDRMAGLGGRSWGNDAAGSTVLLTGTYPAPGAVGERLVRALPELVVVPADAGTRAVTELLATEIDRDAAGQSAVLDRLLDVLLVSALRTWAARPDAGAPGWYLAAGDPVVGPALALLHDRPAEPWTVAALATAVGVARATLARRFTDLVGEPPMSYLTGWRIALATDLLRDPGLTLTTIARRVGYASPFALSAAYKRATGVSPAVHRSTLVG</sequence>
<evidence type="ECO:0000256" key="2">
    <source>
        <dbReference type="ARBA" id="ARBA00023125"/>
    </source>
</evidence>
<dbReference type="InterPro" id="IPR050204">
    <property type="entry name" value="AraC_XylS_family_regulators"/>
</dbReference>
<dbReference type="Pfam" id="PF12833">
    <property type="entry name" value="HTH_18"/>
    <property type="match status" value="1"/>
</dbReference>
<evidence type="ECO:0000256" key="1">
    <source>
        <dbReference type="ARBA" id="ARBA00023015"/>
    </source>
</evidence>
<keyword evidence="2" id="KW-0238">DNA-binding</keyword>
<comment type="caution">
    <text evidence="5">The sequence shown here is derived from an EMBL/GenBank/DDBJ whole genome shotgun (WGS) entry which is preliminary data.</text>
</comment>
<gene>
    <name evidence="5" type="ORF">GCM10011589_23980</name>
</gene>
<accession>A0ABQ2FZ53</accession>
<organism evidence="5 6">
    <name type="scientific">Modestobacter marinus</name>
    <dbReference type="NCBI Taxonomy" id="477641"/>
    <lineage>
        <taxon>Bacteria</taxon>
        <taxon>Bacillati</taxon>
        <taxon>Actinomycetota</taxon>
        <taxon>Actinomycetes</taxon>
        <taxon>Geodermatophilales</taxon>
        <taxon>Geodermatophilaceae</taxon>
        <taxon>Modestobacter</taxon>
    </lineage>
</organism>
<dbReference type="PANTHER" id="PTHR46796">
    <property type="entry name" value="HTH-TYPE TRANSCRIPTIONAL ACTIVATOR RHAS-RELATED"/>
    <property type="match status" value="1"/>
</dbReference>
<proteinExistence type="predicted"/>
<feature type="domain" description="HTH araC/xylS-type" evidence="4">
    <location>
        <begin position="221"/>
        <end position="319"/>
    </location>
</feature>
<name>A0ABQ2FZ53_9ACTN</name>